<evidence type="ECO:0000313" key="3">
    <source>
        <dbReference type="Proteomes" id="UP001515480"/>
    </source>
</evidence>
<dbReference type="GO" id="GO:0005524">
    <property type="term" value="F:ATP binding"/>
    <property type="evidence" value="ECO:0007669"/>
    <property type="project" value="InterPro"/>
</dbReference>
<keyword evidence="3" id="KW-1185">Reference proteome</keyword>
<gene>
    <name evidence="2" type="ORF">AB1Y20_009534</name>
</gene>
<dbReference type="InterPro" id="IPR000719">
    <property type="entry name" value="Prot_kinase_dom"/>
</dbReference>
<sequence length="118" mass="12592">MTAVHVHGLIHHDLKPQNVLLGDHGEPWVTDFGLSSSHLSGSLSKTATSRGTLAYKAPELFRSRKHGGAHVSPALDVYAFGVLAFEALTRVEAWAELESPVIRGGWGVGFSFSPMAGT</sequence>
<evidence type="ECO:0000313" key="2">
    <source>
        <dbReference type="EMBL" id="KAL1528173.1"/>
    </source>
</evidence>
<dbReference type="PROSITE" id="PS00108">
    <property type="entry name" value="PROTEIN_KINASE_ST"/>
    <property type="match status" value="1"/>
</dbReference>
<protein>
    <recommendedName>
        <fullName evidence="1">Protein kinase domain-containing protein</fullName>
    </recommendedName>
</protein>
<dbReference type="GO" id="GO:0004674">
    <property type="term" value="F:protein serine/threonine kinase activity"/>
    <property type="evidence" value="ECO:0007669"/>
    <property type="project" value="TreeGrafter"/>
</dbReference>
<dbReference type="EMBL" id="JBGBPQ010000002">
    <property type="protein sequence ID" value="KAL1528173.1"/>
    <property type="molecule type" value="Genomic_DNA"/>
</dbReference>
<dbReference type="PROSITE" id="PS50011">
    <property type="entry name" value="PROTEIN_KINASE_DOM"/>
    <property type="match status" value="1"/>
</dbReference>
<organism evidence="2 3">
    <name type="scientific">Prymnesium parvum</name>
    <name type="common">Toxic golden alga</name>
    <dbReference type="NCBI Taxonomy" id="97485"/>
    <lineage>
        <taxon>Eukaryota</taxon>
        <taxon>Haptista</taxon>
        <taxon>Haptophyta</taxon>
        <taxon>Prymnesiophyceae</taxon>
        <taxon>Prymnesiales</taxon>
        <taxon>Prymnesiaceae</taxon>
        <taxon>Prymnesium</taxon>
    </lineage>
</organism>
<comment type="caution">
    <text evidence="2">The sequence shown here is derived from an EMBL/GenBank/DDBJ whole genome shotgun (WGS) entry which is preliminary data.</text>
</comment>
<dbReference type="Gene3D" id="1.10.510.10">
    <property type="entry name" value="Transferase(Phosphotransferase) domain 1"/>
    <property type="match status" value="1"/>
</dbReference>
<accession>A0AB34K4H5</accession>
<dbReference type="Pfam" id="PF00069">
    <property type="entry name" value="Pkinase"/>
    <property type="match status" value="1"/>
</dbReference>
<evidence type="ECO:0000259" key="1">
    <source>
        <dbReference type="PROSITE" id="PS50011"/>
    </source>
</evidence>
<dbReference type="Proteomes" id="UP001515480">
    <property type="component" value="Unassembled WGS sequence"/>
</dbReference>
<name>A0AB34K4H5_PRYPA</name>
<proteinExistence type="predicted"/>
<dbReference type="PANTHER" id="PTHR24359:SF1">
    <property type="entry name" value="INHIBITOR OF NUCLEAR FACTOR KAPPA-B KINASE EPSILON SUBUNIT HOMOLOG 1-RELATED"/>
    <property type="match status" value="1"/>
</dbReference>
<reference evidence="2 3" key="1">
    <citation type="journal article" date="2024" name="Science">
        <title>Giant polyketide synthase enzymes in the biosynthesis of giant marine polyether toxins.</title>
        <authorList>
            <person name="Fallon T.R."/>
            <person name="Shende V.V."/>
            <person name="Wierzbicki I.H."/>
            <person name="Pendleton A.L."/>
            <person name="Watervoot N.F."/>
            <person name="Auber R.P."/>
            <person name="Gonzalez D.J."/>
            <person name="Wisecaver J.H."/>
            <person name="Moore B.S."/>
        </authorList>
    </citation>
    <scope>NUCLEOTIDE SEQUENCE [LARGE SCALE GENOMIC DNA]</scope>
    <source>
        <strain evidence="2 3">12B1</strain>
    </source>
</reference>
<dbReference type="InterPro" id="IPR008271">
    <property type="entry name" value="Ser/Thr_kinase_AS"/>
</dbReference>
<dbReference type="AlphaFoldDB" id="A0AB34K4H5"/>
<dbReference type="InterPro" id="IPR011009">
    <property type="entry name" value="Kinase-like_dom_sf"/>
</dbReference>
<feature type="domain" description="Protein kinase" evidence="1">
    <location>
        <begin position="1"/>
        <end position="118"/>
    </location>
</feature>
<dbReference type="SUPFAM" id="SSF56112">
    <property type="entry name" value="Protein kinase-like (PK-like)"/>
    <property type="match status" value="1"/>
</dbReference>
<dbReference type="PANTHER" id="PTHR24359">
    <property type="entry name" value="SERINE/THREONINE-PROTEIN KINASE SBK1"/>
    <property type="match status" value="1"/>
</dbReference>